<feature type="transmembrane region" description="Helical" evidence="8">
    <location>
        <begin position="6"/>
        <end position="26"/>
    </location>
</feature>
<gene>
    <name evidence="9" type="ORF">MICPUN_76789</name>
</gene>
<evidence type="ECO:0000313" key="10">
    <source>
        <dbReference type="Proteomes" id="UP000002009"/>
    </source>
</evidence>
<accession>C1EGM4</accession>
<comment type="caution">
    <text evidence="8">Lacks conserved residue(s) required for the propagation of feature annotation.</text>
</comment>
<evidence type="ECO:0000256" key="8">
    <source>
        <dbReference type="RuleBase" id="RU363111"/>
    </source>
</evidence>
<comment type="similarity">
    <text evidence="7 8">Belongs to the SFT2 family.</text>
</comment>
<evidence type="ECO:0000256" key="2">
    <source>
        <dbReference type="ARBA" id="ARBA00022448"/>
    </source>
</evidence>
<dbReference type="GO" id="GO:0016020">
    <property type="term" value="C:membrane"/>
    <property type="evidence" value="ECO:0007669"/>
    <property type="project" value="UniProtKB-SubCell"/>
</dbReference>
<dbReference type="OMA" id="MMSNSIR"/>
<dbReference type="RefSeq" id="XP_002506093.1">
    <property type="nucleotide sequence ID" value="XM_002506047.1"/>
</dbReference>
<dbReference type="PANTHER" id="PTHR23137">
    <property type="entry name" value="VESICLE TRANSPORT PROTEIN-RELATED"/>
    <property type="match status" value="1"/>
</dbReference>
<dbReference type="FunCoup" id="C1EGM4">
    <property type="interactions" value="1508"/>
</dbReference>
<dbReference type="OrthoDB" id="498287at2759"/>
<dbReference type="Pfam" id="PF04178">
    <property type="entry name" value="Got1"/>
    <property type="match status" value="1"/>
</dbReference>
<evidence type="ECO:0000256" key="4">
    <source>
        <dbReference type="ARBA" id="ARBA00022927"/>
    </source>
</evidence>
<evidence type="ECO:0000256" key="7">
    <source>
        <dbReference type="ARBA" id="ARBA00025800"/>
    </source>
</evidence>
<dbReference type="PANTHER" id="PTHR23137:SF36">
    <property type="entry name" value="VESICLE TRANSPORT PROTEIN SFT2C"/>
    <property type="match status" value="1"/>
</dbReference>
<feature type="non-terminal residue" evidence="9">
    <location>
        <position position="1"/>
    </location>
</feature>
<dbReference type="InterPro" id="IPR011691">
    <property type="entry name" value="Vesicle_transpt_SFT2"/>
</dbReference>
<organism evidence="9 10">
    <name type="scientific">Micromonas commoda (strain RCC299 / NOUM17 / CCMP2709)</name>
    <name type="common">Picoplanktonic green alga</name>
    <dbReference type="NCBI Taxonomy" id="296587"/>
    <lineage>
        <taxon>Eukaryota</taxon>
        <taxon>Viridiplantae</taxon>
        <taxon>Chlorophyta</taxon>
        <taxon>Mamiellophyceae</taxon>
        <taxon>Mamiellales</taxon>
        <taxon>Mamiellaceae</taxon>
        <taxon>Micromonas</taxon>
    </lineage>
</organism>
<keyword evidence="10" id="KW-1185">Reference proteome</keyword>
<dbReference type="eggNOG" id="KOG2887">
    <property type="taxonomic scope" value="Eukaryota"/>
</dbReference>
<keyword evidence="5 8" id="KW-1133">Transmembrane helix</keyword>
<dbReference type="GO" id="GO:0015031">
    <property type="term" value="P:protein transport"/>
    <property type="evidence" value="ECO:0007669"/>
    <property type="project" value="UniProtKB-KW"/>
</dbReference>
<dbReference type="InterPro" id="IPR007305">
    <property type="entry name" value="Vesicle_transpt_Got1/SFT2"/>
</dbReference>
<name>C1EGM4_MICCC</name>
<dbReference type="GO" id="GO:0016192">
    <property type="term" value="P:vesicle-mediated transport"/>
    <property type="evidence" value="ECO:0007669"/>
    <property type="project" value="InterPro"/>
</dbReference>
<dbReference type="GeneID" id="8248826"/>
<comment type="subcellular location">
    <subcellularLocation>
        <location evidence="1 8">Membrane</location>
        <topology evidence="1 8">Multi-pass membrane protein</topology>
    </subcellularLocation>
</comment>
<reference evidence="9 10" key="1">
    <citation type="journal article" date="2009" name="Science">
        <title>Green evolution and dynamic adaptations revealed by genomes of the marine picoeukaryotes Micromonas.</title>
        <authorList>
            <person name="Worden A.Z."/>
            <person name="Lee J.H."/>
            <person name="Mock T."/>
            <person name="Rouze P."/>
            <person name="Simmons M.P."/>
            <person name="Aerts A.L."/>
            <person name="Allen A.E."/>
            <person name="Cuvelier M.L."/>
            <person name="Derelle E."/>
            <person name="Everett M.V."/>
            <person name="Foulon E."/>
            <person name="Grimwood J."/>
            <person name="Gundlach H."/>
            <person name="Henrissat B."/>
            <person name="Napoli C."/>
            <person name="McDonald S.M."/>
            <person name="Parker M.S."/>
            <person name="Rombauts S."/>
            <person name="Salamov A."/>
            <person name="Von Dassow P."/>
            <person name="Badger J.H."/>
            <person name="Coutinho P.M."/>
            <person name="Demir E."/>
            <person name="Dubchak I."/>
            <person name="Gentemann C."/>
            <person name="Eikrem W."/>
            <person name="Gready J.E."/>
            <person name="John U."/>
            <person name="Lanier W."/>
            <person name="Lindquist E.A."/>
            <person name="Lucas S."/>
            <person name="Mayer K.F."/>
            <person name="Moreau H."/>
            <person name="Not F."/>
            <person name="Otillar R."/>
            <person name="Panaud O."/>
            <person name="Pangilinan J."/>
            <person name="Paulsen I."/>
            <person name="Piegu B."/>
            <person name="Poliakov A."/>
            <person name="Robbens S."/>
            <person name="Schmutz J."/>
            <person name="Toulza E."/>
            <person name="Wyss T."/>
            <person name="Zelensky A."/>
            <person name="Zhou K."/>
            <person name="Armbrust E.V."/>
            <person name="Bhattacharya D."/>
            <person name="Goodenough U.W."/>
            <person name="Van de Peer Y."/>
            <person name="Grigoriev I.V."/>
        </authorList>
    </citation>
    <scope>NUCLEOTIDE SEQUENCE [LARGE SCALE GENOMIC DNA]</scope>
    <source>
        <strain evidence="10">RCC299 / NOUM17</strain>
    </source>
</reference>
<feature type="transmembrane region" description="Helical" evidence="8">
    <location>
        <begin position="38"/>
        <end position="56"/>
    </location>
</feature>
<feature type="non-terminal residue" evidence="9">
    <location>
        <position position="118"/>
    </location>
</feature>
<dbReference type="AlphaFoldDB" id="C1EGM4"/>
<feature type="transmembrane region" description="Helical" evidence="8">
    <location>
        <begin position="76"/>
        <end position="103"/>
    </location>
</feature>
<protein>
    <recommendedName>
        <fullName evidence="8">Vesicle transport protein</fullName>
    </recommendedName>
</protein>
<dbReference type="Proteomes" id="UP000002009">
    <property type="component" value="Chromosome 14"/>
</dbReference>
<dbReference type="STRING" id="296587.C1EGM4"/>
<keyword evidence="6 8" id="KW-0472">Membrane</keyword>
<comment type="function">
    <text evidence="8">May be involved in fusion of retrograde transport vesicles derived from an endocytic compartment with the Golgi complex.</text>
</comment>
<evidence type="ECO:0000313" key="9">
    <source>
        <dbReference type="EMBL" id="ACO67351.1"/>
    </source>
</evidence>
<keyword evidence="2 8" id="KW-0813">Transport</keyword>
<dbReference type="EMBL" id="CP001332">
    <property type="protein sequence ID" value="ACO67351.1"/>
    <property type="molecule type" value="Genomic_DNA"/>
</dbReference>
<dbReference type="InParanoid" id="C1EGM4"/>
<evidence type="ECO:0000256" key="3">
    <source>
        <dbReference type="ARBA" id="ARBA00022692"/>
    </source>
</evidence>
<sequence>LSRERVAWFFALSTVGTLMFTLAFFVGLPTLILAPAKFALCFSIGSACSMSAMGALRGLQGQLAHMTAPERLTHSAAYVGSLLGTLYCALVLHSYVLTILCSFAQLTSLLYYQVSYFP</sequence>
<proteinExistence type="inferred from homology"/>
<evidence type="ECO:0000256" key="1">
    <source>
        <dbReference type="ARBA" id="ARBA00004141"/>
    </source>
</evidence>
<dbReference type="GO" id="GO:0005737">
    <property type="term" value="C:cytoplasm"/>
    <property type="evidence" value="ECO:0007669"/>
    <property type="project" value="UniProtKB-ARBA"/>
</dbReference>
<evidence type="ECO:0000256" key="6">
    <source>
        <dbReference type="ARBA" id="ARBA00023136"/>
    </source>
</evidence>
<evidence type="ECO:0000256" key="5">
    <source>
        <dbReference type="ARBA" id="ARBA00022989"/>
    </source>
</evidence>
<keyword evidence="3 8" id="KW-0812">Transmembrane</keyword>
<keyword evidence="4 8" id="KW-0653">Protein transport</keyword>
<dbReference type="KEGG" id="mis:MICPUN_76789"/>
<dbReference type="GO" id="GO:0012505">
    <property type="term" value="C:endomembrane system"/>
    <property type="evidence" value="ECO:0007669"/>
    <property type="project" value="UniProtKB-ARBA"/>
</dbReference>